<dbReference type="PANTHER" id="PTHR31668">
    <property type="entry name" value="GLUCOSE TRANSPORT TRANSCRIPTION REGULATOR RGT1-RELATED-RELATED"/>
    <property type="match status" value="1"/>
</dbReference>
<dbReference type="PANTHER" id="PTHR31668:SF26">
    <property type="entry name" value="GLUCOSE TRANSPORT TRANSCRIPTION REGULATOR RGT1-RELATED"/>
    <property type="match status" value="1"/>
</dbReference>
<feature type="domain" description="Zn(2)-C6 fungal-type" evidence="7">
    <location>
        <begin position="32"/>
        <end position="66"/>
    </location>
</feature>
<feature type="compositionally biased region" description="Polar residues" evidence="6">
    <location>
        <begin position="751"/>
        <end position="765"/>
    </location>
</feature>
<dbReference type="EMBL" id="CAJHJG010004651">
    <property type="protein sequence ID" value="CAD6942942.1"/>
    <property type="molecule type" value="Genomic_DNA"/>
</dbReference>
<feature type="compositionally biased region" description="Polar residues" evidence="6">
    <location>
        <begin position="1"/>
        <end position="18"/>
    </location>
</feature>
<comment type="caution">
    <text evidence="8">The sequence shown here is derived from an EMBL/GenBank/DDBJ whole genome shotgun (WGS) entry which is preliminary data.</text>
</comment>
<organism evidence="8 9">
    <name type="scientific">Tilletia caries</name>
    <name type="common">wheat bunt fungus</name>
    <dbReference type="NCBI Taxonomy" id="13290"/>
    <lineage>
        <taxon>Eukaryota</taxon>
        <taxon>Fungi</taxon>
        <taxon>Dikarya</taxon>
        <taxon>Basidiomycota</taxon>
        <taxon>Ustilaginomycotina</taxon>
        <taxon>Exobasidiomycetes</taxon>
        <taxon>Tilletiales</taxon>
        <taxon>Tilletiaceae</taxon>
        <taxon>Tilletia</taxon>
    </lineage>
</organism>
<sequence>MNAQTPEWINSAASNSTAQPPPARLKRVAVTSCDSCRLRKLKCNAKDLAPGKKCGSCERHDWKCTFDDSKDSLSRSTIRIRHRAQRTSNPPQPGTYPHHFMMAPPDAAGAMPHLPHHTYLGGMGAVGQAGSMVNLNNGNPSSSHNGFAALGNGSHFSEQLWPDAQTQAAGPYAPSYAWTSDPTFPDAQAQLPFVEGLSQMTAPATLQSVAVDFTSPSFATLSLPSTLTEPQTGYSREVTYRDLTEILLMRFYGDSTSSAYILPRRDLFRRYFTGSPAPLPEYLLQTLLAASAFLPTTKEPELFAWRPHGWSVAIKSVQTRLRSHVPADLHLIQALLLLGSSWVGDPDDSERAVILEMAFRLSLSIGLNTLNGAGIDPYERSSRIMLFWNMYVLDRMLLIATNRPVILSRIAHDVPAPTAMDANIIALSARDDRSTQSDEHLWIQRQLVAFIALANILEETHSTLHVIRQSAPSTLADVLRHISPVEASLETWCKENKLLLRETAAAHGPLCQNLTESMVAQLHHCQLQLYSAPIRFEVQKASSLPMYFDPSNNKSLTACVESAWYLIQQPLVNHDPSAAMQAILPDSKPVTHFNVANYAVLRAAQFLRLLSCTWAEWRAGRGLQEYTPRNAVEFAVAAQAPYGDVNVLQHQQVMAARQHSFSQPHHSLPPEWKHSPHRNSIPLAPVPEAIPQGPAVQLYQPVPQSEPAAPDFMAALSGYQVSQSTANALPPEPLMPMLSAPSTTSSLTAVSPEQGQTPVSRQGSLSKDDNTGDAGMPFKLPEVQPLARPPSTAKRTGRKEAPKPLNLSVSKNGKSKLAAKRKREVSFIVTDTDEDRATKLVKEDSDKVDANDAPANADDSIETSNGGALLDVLPRTARLDTATLQSFAFPLTPARFLFDATEIDLNCWNWSAQEGQDNRHLEGTSSSGQAPAPTTTSNATEAEAAEEEGTNEYEEEGDWEEEEVDVDQQGQAQLQGASETTYPAGTNLLAPAAGPSSAVQYANDTLAPFNMPFTPSLGNFGATAAMMTPLRTEYMSNFQAAFLPPSSTTFPVNNDQSASSSRALDNFTDGLDLSVFGLKGLDGLDPLQGIFSSLSASDFAGLSNMPSQGGDHSGLGGSAAMEFSTSWLDAFKPTPSSGSGNVQP</sequence>
<evidence type="ECO:0000256" key="4">
    <source>
        <dbReference type="ARBA" id="ARBA00023163"/>
    </source>
</evidence>
<evidence type="ECO:0000256" key="3">
    <source>
        <dbReference type="ARBA" id="ARBA00023125"/>
    </source>
</evidence>
<feature type="region of interest" description="Disordered" evidence="6">
    <location>
        <begin position="843"/>
        <end position="862"/>
    </location>
</feature>
<dbReference type="Proteomes" id="UP000836402">
    <property type="component" value="Unassembled WGS sequence"/>
</dbReference>
<evidence type="ECO:0000313" key="9">
    <source>
        <dbReference type="Proteomes" id="UP000836402"/>
    </source>
</evidence>
<feature type="compositionally biased region" description="Polar residues" evidence="6">
    <location>
        <begin position="968"/>
        <end position="977"/>
    </location>
</feature>
<keyword evidence="4" id="KW-0804">Transcription</keyword>
<dbReference type="PROSITE" id="PS00463">
    <property type="entry name" value="ZN2_CY6_FUNGAL_1"/>
    <property type="match status" value="1"/>
</dbReference>
<reference evidence="8" key="1">
    <citation type="submission" date="2020-10" db="EMBL/GenBank/DDBJ databases">
        <authorList>
            <person name="Sedaghatjoo S."/>
        </authorList>
    </citation>
    <scope>NUCLEOTIDE SEQUENCE</scope>
    <source>
        <strain evidence="8">AZH3</strain>
    </source>
</reference>
<dbReference type="InterPro" id="IPR001138">
    <property type="entry name" value="Zn2Cys6_DnaBD"/>
</dbReference>
<evidence type="ECO:0000256" key="1">
    <source>
        <dbReference type="ARBA" id="ARBA00022723"/>
    </source>
</evidence>
<feature type="compositionally biased region" description="Low complexity" evidence="6">
    <location>
        <begin position="930"/>
        <end position="942"/>
    </location>
</feature>
<feature type="region of interest" description="Disordered" evidence="6">
    <location>
        <begin position="656"/>
        <end position="687"/>
    </location>
</feature>
<dbReference type="Pfam" id="PF04082">
    <property type="entry name" value="Fungal_trans"/>
    <property type="match status" value="1"/>
</dbReference>
<feature type="region of interest" description="Disordered" evidence="6">
    <location>
        <begin position="1"/>
        <end position="23"/>
    </location>
</feature>
<proteinExistence type="predicted"/>
<accession>A0ABN7J3G9</accession>
<dbReference type="CDD" id="cd12148">
    <property type="entry name" value="fungal_TF_MHR"/>
    <property type="match status" value="1"/>
</dbReference>
<dbReference type="Gene3D" id="4.10.240.10">
    <property type="entry name" value="Zn(2)-C6 fungal-type DNA-binding domain"/>
    <property type="match status" value="1"/>
</dbReference>
<name>A0ABN7J3G9_9BASI</name>
<dbReference type="SUPFAM" id="SSF57701">
    <property type="entry name" value="Zn2/Cys6 DNA-binding domain"/>
    <property type="match status" value="1"/>
</dbReference>
<feature type="compositionally biased region" description="Acidic residues" evidence="6">
    <location>
        <begin position="943"/>
        <end position="966"/>
    </location>
</feature>
<dbReference type="PROSITE" id="PS50048">
    <property type="entry name" value="ZN2_CY6_FUNGAL_2"/>
    <property type="match status" value="1"/>
</dbReference>
<keyword evidence="5" id="KW-0539">Nucleus</keyword>
<evidence type="ECO:0000259" key="7">
    <source>
        <dbReference type="PROSITE" id="PS50048"/>
    </source>
</evidence>
<keyword evidence="2" id="KW-0805">Transcription regulation</keyword>
<protein>
    <recommendedName>
        <fullName evidence="7">Zn(2)-C6 fungal-type domain-containing protein</fullName>
    </recommendedName>
</protein>
<keyword evidence="3" id="KW-0238">DNA-binding</keyword>
<dbReference type="InterPro" id="IPR050797">
    <property type="entry name" value="Carb_Metab_Trans_Reg"/>
</dbReference>
<feature type="compositionally biased region" description="Low complexity" evidence="6">
    <location>
        <begin position="735"/>
        <end position="749"/>
    </location>
</feature>
<evidence type="ECO:0000313" key="8">
    <source>
        <dbReference type="EMBL" id="CAD6942942.1"/>
    </source>
</evidence>
<dbReference type="Pfam" id="PF00172">
    <property type="entry name" value="Zn_clus"/>
    <property type="match status" value="1"/>
</dbReference>
<dbReference type="InterPro" id="IPR007219">
    <property type="entry name" value="XnlR_reg_dom"/>
</dbReference>
<dbReference type="CDD" id="cd00067">
    <property type="entry name" value="GAL4"/>
    <property type="match status" value="1"/>
</dbReference>
<evidence type="ECO:0000256" key="2">
    <source>
        <dbReference type="ARBA" id="ARBA00023015"/>
    </source>
</evidence>
<evidence type="ECO:0000256" key="5">
    <source>
        <dbReference type="ARBA" id="ARBA00023242"/>
    </source>
</evidence>
<evidence type="ECO:0000256" key="6">
    <source>
        <dbReference type="SAM" id="MobiDB-lite"/>
    </source>
</evidence>
<keyword evidence="1" id="KW-0479">Metal-binding</keyword>
<dbReference type="SMART" id="SM00066">
    <property type="entry name" value="GAL4"/>
    <property type="match status" value="1"/>
</dbReference>
<keyword evidence="9" id="KW-1185">Reference proteome</keyword>
<feature type="region of interest" description="Disordered" evidence="6">
    <location>
        <begin position="918"/>
        <end position="977"/>
    </location>
</feature>
<gene>
    <name evidence="8" type="ORF">JKIAZH3_G6050</name>
</gene>
<dbReference type="InterPro" id="IPR036864">
    <property type="entry name" value="Zn2-C6_fun-type_DNA-bd_sf"/>
</dbReference>
<feature type="region of interest" description="Disordered" evidence="6">
    <location>
        <begin position="727"/>
        <end position="816"/>
    </location>
</feature>